<dbReference type="Pfam" id="PF13966">
    <property type="entry name" value="zf-RVT"/>
    <property type="match status" value="1"/>
</dbReference>
<dbReference type="InterPro" id="IPR043502">
    <property type="entry name" value="DNA/RNA_pol_sf"/>
</dbReference>
<dbReference type="GeneID" id="130463314"/>
<evidence type="ECO:0000313" key="3">
    <source>
        <dbReference type="RefSeq" id="XP_056688387.1"/>
    </source>
</evidence>
<organism evidence="2 3">
    <name type="scientific">Spinacia oleracea</name>
    <name type="common">Spinach</name>
    <dbReference type="NCBI Taxonomy" id="3562"/>
    <lineage>
        <taxon>Eukaryota</taxon>
        <taxon>Viridiplantae</taxon>
        <taxon>Streptophyta</taxon>
        <taxon>Embryophyta</taxon>
        <taxon>Tracheophyta</taxon>
        <taxon>Spermatophyta</taxon>
        <taxon>Magnoliopsida</taxon>
        <taxon>eudicotyledons</taxon>
        <taxon>Gunneridae</taxon>
        <taxon>Pentapetalae</taxon>
        <taxon>Caryophyllales</taxon>
        <taxon>Chenopodiaceae</taxon>
        <taxon>Chenopodioideae</taxon>
        <taxon>Anserineae</taxon>
        <taxon>Spinacia</taxon>
    </lineage>
</organism>
<dbReference type="PANTHER" id="PTHR33116:SF84">
    <property type="entry name" value="RNA-DIRECTED DNA POLYMERASE"/>
    <property type="match status" value="1"/>
</dbReference>
<dbReference type="Pfam" id="PF00078">
    <property type="entry name" value="RVT_1"/>
    <property type="match status" value="1"/>
</dbReference>
<name>A0ABM3QYE8_SPIOL</name>
<reference evidence="3" key="2">
    <citation type="submission" date="2025-08" db="UniProtKB">
        <authorList>
            <consortium name="RefSeq"/>
        </authorList>
    </citation>
    <scope>IDENTIFICATION</scope>
    <source>
        <tissue evidence="3">Leaf</tissue>
    </source>
</reference>
<gene>
    <name evidence="3" type="primary">LOC130463314</name>
</gene>
<dbReference type="Proteomes" id="UP000813463">
    <property type="component" value="Chromosome 6"/>
</dbReference>
<dbReference type="InterPro" id="IPR036691">
    <property type="entry name" value="Endo/exonu/phosph_ase_sf"/>
</dbReference>
<reference evidence="2" key="1">
    <citation type="journal article" date="2021" name="Nat. Commun.">
        <title>Genomic analyses provide insights into spinach domestication and the genetic basis of agronomic traits.</title>
        <authorList>
            <person name="Cai X."/>
            <person name="Sun X."/>
            <person name="Xu C."/>
            <person name="Sun H."/>
            <person name="Wang X."/>
            <person name="Ge C."/>
            <person name="Zhang Z."/>
            <person name="Wang Q."/>
            <person name="Fei Z."/>
            <person name="Jiao C."/>
            <person name="Wang Q."/>
        </authorList>
    </citation>
    <scope>NUCLEOTIDE SEQUENCE [LARGE SCALE GENOMIC DNA]</scope>
    <source>
        <strain evidence="2">cv. Varoflay</strain>
    </source>
</reference>
<dbReference type="RefSeq" id="XP_056688387.1">
    <property type="nucleotide sequence ID" value="XM_056832409.1"/>
</dbReference>
<dbReference type="InterPro" id="IPR000477">
    <property type="entry name" value="RT_dom"/>
</dbReference>
<evidence type="ECO:0000313" key="2">
    <source>
        <dbReference type="Proteomes" id="UP000813463"/>
    </source>
</evidence>
<dbReference type="Gene3D" id="3.60.10.10">
    <property type="entry name" value="Endonuclease/exonuclease/phosphatase"/>
    <property type="match status" value="1"/>
</dbReference>
<proteinExistence type="predicted"/>
<keyword evidence="2" id="KW-1185">Reference proteome</keyword>
<sequence length="967" mass="111132">MGKFGPTWTWDDNYLFSPRGRIWLAWHHADITIQIIQKTEQLIHCWVQLKNGKAAFFLTVVYGLHTVDTRKHLWHDLSLLAHSITSPWCVVGDFNVVLYAGDRINGNPVAIAETADFASLLDTTDLGEMKASGNFFSWSNKGDDVKQGGRPFKFFNYMAEHAEFQEVVKKGWSVPVRGKPMFQLWEKLKHIKHGLKTIHRRDFAKLEERLELIRGELDSIQTQLSSCPTDVNLQEKERGTMESLKKFLDVQESGYRQKSRIQWLKLGDSNTKFFFTALKERYSTNTIDMLYDSNGNKLTTASDIKENIRSFYKDLIGTAAVSLQGVDLSVVRQVLEFFETSKLLKQVNNTVVTLILKIQNPTSVKDYRPIACCSVIYKLISKVITSRLQGVIGDVVCDAQAGFIPDRSIADNILLASELIKGYTRKYISPRCMIKIDLRKAYDSLEWPFLKVMLHELGFPARFVDWIMECLSTVSYYIFLNGYPTEPIPAKKGLRQGDPMSPFLFTIGMEYLSRCLQSIAQQNCFKFHPRCKKLGITHMMFADDLLMFSKADKISVHVLFKAFTMFSSASSLAANLDKSNVYMGGVSDDDEISIRSGLGMLKGSFPFRYLGVPLTTRKLKYSDCRPLVDKTVARVRSWSSKLLSYVGRLQLVKTVLYGMQLYWCQIFVMPKKVMREIHAICRTFLWTGGGLGSKKAHVAWEQLCFPKSSGGWNLRDLTIWNKAAVLKHCWALSQKQDRLWIKWVHMYYVKNKDFWTMSIPNGLTWSLRKIWSGRDVFAATGGCTQFLSAGKYKIQKMYKHLKQNGPKMDWRRLICNNFASPKSIFLLWLTVQNRLLTKDRLIHWHINVDAVCSVCQQDNENMQHLFFQCPVSAEIWSAVKTKIGVSRQTGMFPEELQWIIKKSRSSSPEAKVVVEGYPPCWWLFSPSRMVVHNLTDQPLFPPETPWGLKGRNLMNYLSSQHYLEHGI</sequence>
<accession>A0ABM3QYE8</accession>
<protein>
    <recommendedName>
        <fullName evidence="1">Reverse transcriptase domain-containing protein</fullName>
    </recommendedName>
</protein>
<dbReference type="SUPFAM" id="SSF56672">
    <property type="entry name" value="DNA/RNA polymerases"/>
    <property type="match status" value="1"/>
</dbReference>
<dbReference type="CDD" id="cd01650">
    <property type="entry name" value="RT_nLTR_like"/>
    <property type="match status" value="1"/>
</dbReference>
<dbReference type="InterPro" id="IPR026960">
    <property type="entry name" value="RVT-Znf"/>
</dbReference>
<dbReference type="PANTHER" id="PTHR33116">
    <property type="entry name" value="REVERSE TRANSCRIPTASE ZINC-BINDING DOMAIN-CONTAINING PROTEIN-RELATED-RELATED"/>
    <property type="match status" value="1"/>
</dbReference>
<feature type="domain" description="Reverse transcriptase" evidence="1">
    <location>
        <begin position="336"/>
        <end position="614"/>
    </location>
</feature>
<dbReference type="SUPFAM" id="SSF56219">
    <property type="entry name" value="DNase I-like"/>
    <property type="match status" value="1"/>
</dbReference>
<dbReference type="PROSITE" id="PS50878">
    <property type="entry name" value="RT_POL"/>
    <property type="match status" value="1"/>
</dbReference>
<evidence type="ECO:0000259" key="1">
    <source>
        <dbReference type="PROSITE" id="PS50878"/>
    </source>
</evidence>